<gene>
    <name evidence="7" type="ORF">HYPSUDRAFT_203962</name>
</gene>
<dbReference type="AlphaFoldDB" id="A0A0D2NUQ0"/>
<dbReference type="EMBL" id="KN817569">
    <property type="protein sequence ID" value="KJA20261.1"/>
    <property type="molecule type" value="Genomic_DNA"/>
</dbReference>
<feature type="compositionally biased region" description="Polar residues" evidence="5">
    <location>
        <begin position="129"/>
        <end position="143"/>
    </location>
</feature>
<dbReference type="PROSITE" id="PS50135">
    <property type="entry name" value="ZF_ZZ_2"/>
    <property type="match status" value="1"/>
</dbReference>
<evidence type="ECO:0000256" key="5">
    <source>
        <dbReference type="SAM" id="MobiDB-lite"/>
    </source>
</evidence>
<dbReference type="Pfam" id="PF00569">
    <property type="entry name" value="ZZ"/>
    <property type="match status" value="1"/>
</dbReference>
<dbReference type="SUPFAM" id="SSF57850">
    <property type="entry name" value="RING/U-box"/>
    <property type="match status" value="1"/>
</dbReference>
<dbReference type="Gene3D" id="3.30.60.90">
    <property type="match status" value="1"/>
</dbReference>
<protein>
    <recommendedName>
        <fullName evidence="6">ZZ-type domain-containing protein</fullName>
    </recommendedName>
</protein>
<dbReference type="OMA" id="TETRVIC"/>
<dbReference type="SMART" id="SM00291">
    <property type="entry name" value="ZnF_ZZ"/>
    <property type="match status" value="1"/>
</dbReference>
<evidence type="ECO:0000256" key="3">
    <source>
        <dbReference type="ARBA" id="ARBA00022833"/>
    </source>
</evidence>
<organism evidence="7 8">
    <name type="scientific">Hypholoma sublateritium (strain FD-334 SS-4)</name>
    <dbReference type="NCBI Taxonomy" id="945553"/>
    <lineage>
        <taxon>Eukaryota</taxon>
        <taxon>Fungi</taxon>
        <taxon>Dikarya</taxon>
        <taxon>Basidiomycota</taxon>
        <taxon>Agaricomycotina</taxon>
        <taxon>Agaricomycetes</taxon>
        <taxon>Agaricomycetidae</taxon>
        <taxon>Agaricales</taxon>
        <taxon>Agaricineae</taxon>
        <taxon>Strophariaceae</taxon>
        <taxon>Hypholoma</taxon>
    </lineage>
</organism>
<evidence type="ECO:0000313" key="7">
    <source>
        <dbReference type="EMBL" id="KJA20261.1"/>
    </source>
</evidence>
<name>A0A0D2NUQ0_HYPSF</name>
<evidence type="ECO:0000256" key="1">
    <source>
        <dbReference type="ARBA" id="ARBA00022723"/>
    </source>
</evidence>
<evidence type="ECO:0000259" key="6">
    <source>
        <dbReference type="PROSITE" id="PS50135"/>
    </source>
</evidence>
<proteinExistence type="predicted"/>
<dbReference type="STRING" id="945553.A0A0D2NUQ0"/>
<dbReference type="Pfam" id="PF24355">
    <property type="entry name" value="DUF7514"/>
    <property type="match status" value="1"/>
</dbReference>
<keyword evidence="1" id="KW-0479">Metal-binding</keyword>
<evidence type="ECO:0000313" key="8">
    <source>
        <dbReference type="Proteomes" id="UP000054270"/>
    </source>
</evidence>
<feature type="domain" description="ZZ-type" evidence="6">
    <location>
        <begin position="23"/>
        <end position="82"/>
    </location>
</feature>
<feature type="compositionally biased region" description="Polar residues" evidence="5">
    <location>
        <begin position="107"/>
        <end position="118"/>
    </location>
</feature>
<dbReference type="InterPro" id="IPR043145">
    <property type="entry name" value="Znf_ZZ_sf"/>
</dbReference>
<sequence>MAFLKGPTFQSSPLVATFSMDNNLQYTCDSCRTFIVPLNPRVRCLVCADYDLCAICALGERFTPGHAGDHSTQVFKYCGGNGQAPVPASIYTTTVPPATPYSPARYTETSVPLQTRQPDLSGPADTRPVPNNLSPERSKQLGQWQPWFHPDSSPTEAYTMLLNDIFSFLDPTNVGNLVPETFSRFLDDMGYLPHENSWKSGLQSTRALSQEAMADKALKSTFDRFSIDHVLLKRLHPPPSGTGAGPMPAITRSGFIEITRVEALADPSQEWGNFSRLLRKYNLPLYSGWGDLPRSVLPEVPDASMLARIAGVMAEAQRQGQQRLNASRVAAQLRAQGEQNAIDLISDTRVEYRYY</sequence>
<keyword evidence="3" id="KW-0862">Zinc</keyword>
<dbReference type="CDD" id="cd02249">
    <property type="entry name" value="ZZ"/>
    <property type="match status" value="1"/>
</dbReference>
<dbReference type="GO" id="GO:0008270">
    <property type="term" value="F:zinc ion binding"/>
    <property type="evidence" value="ECO:0007669"/>
    <property type="project" value="UniProtKB-KW"/>
</dbReference>
<dbReference type="OrthoDB" id="7873042at2759"/>
<accession>A0A0D2NUQ0</accession>
<keyword evidence="8" id="KW-1185">Reference proteome</keyword>
<reference evidence="8" key="1">
    <citation type="submission" date="2014-04" db="EMBL/GenBank/DDBJ databases">
        <title>Evolutionary Origins and Diversification of the Mycorrhizal Mutualists.</title>
        <authorList>
            <consortium name="DOE Joint Genome Institute"/>
            <consortium name="Mycorrhizal Genomics Consortium"/>
            <person name="Kohler A."/>
            <person name="Kuo A."/>
            <person name="Nagy L.G."/>
            <person name="Floudas D."/>
            <person name="Copeland A."/>
            <person name="Barry K.W."/>
            <person name="Cichocki N."/>
            <person name="Veneault-Fourrey C."/>
            <person name="LaButti K."/>
            <person name="Lindquist E.A."/>
            <person name="Lipzen A."/>
            <person name="Lundell T."/>
            <person name="Morin E."/>
            <person name="Murat C."/>
            <person name="Riley R."/>
            <person name="Ohm R."/>
            <person name="Sun H."/>
            <person name="Tunlid A."/>
            <person name="Henrissat B."/>
            <person name="Grigoriev I.V."/>
            <person name="Hibbett D.S."/>
            <person name="Martin F."/>
        </authorList>
    </citation>
    <scope>NUCLEOTIDE SEQUENCE [LARGE SCALE GENOMIC DNA]</scope>
    <source>
        <strain evidence="8">FD-334 SS-4</strain>
    </source>
</reference>
<dbReference type="InterPro" id="IPR000433">
    <property type="entry name" value="Znf_ZZ"/>
</dbReference>
<feature type="region of interest" description="Disordered" evidence="5">
    <location>
        <begin position="101"/>
        <end position="143"/>
    </location>
</feature>
<keyword evidence="2 4" id="KW-0863">Zinc-finger</keyword>
<evidence type="ECO:0000256" key="4">
    <source>
        <dbReference type="PROSITE-ProRule" id="PRU00228"/>
    </source>
</evidence>
<dbReference type="InterPro" id="IPR055936">
    <property type="entry name" value="DUF7514"/>
</dbReference>
<evidence type="ECO:0000256" key="2">
    <source>
        <dbReference type="ARBA" id="ARBA00022771"/>
    </source>
</evidence>
<dbReference type="Proteomes" id="UP000054270">
    <property type="component" value="Unassembled WGS sequence"/>
</dbReference>